<gene>
    <name evidence="3" type="ORF">ANCCEY_05989</name>
</gene>
<dbReference type="Proteomes" id="UP000054495">
    <property type="component" value="Unassembled WGS sequence"/>
</dbReference>
<evidence type="ECO:0000313" key="4">
    <source>
        <dbReference type="Proteomes" id="UP000054495"/>
    </source>
</evidence>
<dbReference type="AlphaFoldDB" id="A0A0D6M4V2"/>
<protein>
    <submittedName>
        <fullName evidence="3">Uncharacterized protein</fullName>
    </submittedName>
</protein>
<dbReference type="GO" id="GO:0046982">
    <property type="term" value="F:protein heterodimerization activity"/>
    <property type="evidence" value="ECO:0007669"/>
    <property type="project" value="InterPro"/>
</dbReference>
<evidence type="ECO:0000256" key="1">
    <source>
        <dbReference type="ARBA" id="ARBA00006846"/>
    </source>
</evidence>
<reference evidence="3 4" key="1">
    <citation type="submission" date="2013-05" db="EMBL/GenBank/DDBJ databases">
        <title>Draft genome of the parasitic nematode Anyclostoma ceylanicum.</title>
        <authorList>
            <person name="Mitreva M."/>
        </authorList>
    </citation>
    <scope>NUCLEOTIDE SEQUENCE [LARGE SCALE GENOMIC DNA]</scope>
</reference>
<dbReference type="GO" id="GO:0000786">
    <property type="term" value="C:nucleosome"/>
    <property type="evidence" value="ECO:0007669"/>
    <property type="project" value="InterPro"/>
</dbReference>
<dbReference type="Gene3D" id="1.10.20.10">
    <property type="entry name" value="Histone, subunit A"/>
    <property type="match status" value="1"/>
</dbReference>
<comment type="similarity">
    <text evidence="1">Belongs to the histone H2B family.</text>
</comment>
<accession>A0A0D6M4V2</accession>
<sequence>MPPKPSAKGAKKSGRAPKTPKASRSGERKKRCHRKESHSGCIRCAVELVRRYDVKYDVEHGFVRYRRPRAHRCCGVATCAQQQAVEISSREVQTSAHLILSGELAKLAVSEGTKTVTKATIMVEYSNKLHD</sequence>
<proteinExistence type="inferred from homology"/>
<keyword evidence="4" id="KW-1185">Reference proteome</keyword>
<dbReference type="GO" id="GO:0003677">
    <property type="term" value="F:DNA binding"/>
    <property type="evidence" value="ECO:0007669"/>
    <property type="project" value="InterPro"/>
</dbReference>
<dbReference type="InterPro" id="IPR000558">
    <property type="entry name" value="Histone_H2B"/>
</dbReference>
<dbReference type="SUPFAM" id="SSF47113">
    <property type="entry name" value="Histone-fold"/>
    <property type="match status" value="1"/>
</dbReference>
<organism evidence="3 4">
    <name type="scientific">Ancylostoma ceylanicum</name>
    <dbReference type="NCBI Taxonomy" id="53326"/>
    <lineage>
        <taxon>Eukaryota</taxon>
        <taxon>Metazoa</taxon>
        <taxon>Ecdysozoa</taxon>
        <taxon>Nematoda</taxon>
        <taxon>Chromadorea</taxon>
        <taxon>Rhabditida</taxon>
        <taxon>Rhabditina</taxon>
        <taxon>Rhabditomorpha</taxon>
        <taxon>Strongyloidea</taxon>
        <taxon>Ancylostomatidae</taxon>
        <taxon>Ancylostomatinae</taxon>
        <taxon>Ancylostoma</taxon>
    </lineage>
</organism>
<feature type="compositionally biased region" description="Basic residues" evidence="2">
    <location>
        <begin position="27"/>
        <end position="36"/>
    </location>
</feature>
<name>A0A0D6M4V2_9BILA</name>
<feature type="region of interest" description="Disordered" evidence="2">
    <location>
        <begin position="1"/>
        <end position="38"/>
    </location>
</feature>
<dbReference type="EMBL" id="KE124922">
    <property type="protein sequence ID" value="EPB74927.1"/>
    <property type="molecule type" value="Genomic_DNA"/>
</dbReference>
<dbReference type="GO" id="GO:0030527">
    <property type="term" value="F:structural constituent of chromatin"/>
    <property type="evidence" value="ECO:0007669"/>
    <property type="project" value="InterPro"/>
</dbReference>
<evidence type="ECO:0000256" key="2">
    <source>
        <dbReference type="SAM" id="MobiDB-lite"/>
    </source>
</evidence>
<dbReference type="SMART" id="SM00427">
    <property type="entry name" value="H2B"/>
    <property type="match status" value="1"/>
</dbReference>
<dbReference type="InterPro" id="IPR009072">
    <property type="entry name" value="Histone-fold"/>
</dbReference>
<dbReference type="PRINTS" id="PR00621">
    <property type="entry name" value="HISTONEH2B"/>
</dbReference>
<evidence type="ECO:0000313" key="3">
    <source>
        <dbReference type="EMBL" id="EPB74927.1"/>
    </source>
</evidence>